<dbReference type="AlphaFoldDB" id="A0A1J1IXS6"/>
<sequence length="32" mass="3929">MIILKKIPKQSKKNLSERKENFNLFILQYLLH</sequence>
<protein>
    <submittedName>
        <fullName evidence="1">CLUMA_CG017464, isoform A</fullName>
    </submittedName>
</protein>
<keyword evidence="2" id="KW-1185">Reference proteome</keyword>
<reference evidence="1 2" key="1">
    <citation type="submission" date="2015-04" db="EMBL/GenBank/DDBJ databases">
        <authorList>
            <person name="Syromyatnikov M.Y."/>
            <person name="Popov V.N."/>
        </authorList>
    </citation>
    <scope>NUCLEOTIDE SEQUENCE [LARGE SCALE GENOMIC DNA]</scope>
</reference>
<evidence type="ECO:0000313" key="1">
    <source>
        <dbReference type="EMBL" id="CRL04372.1"/>
    </source>
</evidence>
<dbReference type="Proteomes" id="UP000183832">
    <property type="component" value="Unassembled WGS sequence"/>
</dbReference>
<proteinExistence type="predicted"/>
<name>A0A1J1IXS6_9DIPT</name>
<evidence type="ECO:0000313" key="2">
    <source>
        <dbReference type="Proteomes" id="UP000183832"/>
    </source>
</evidence>
<accession>A0A1J1IXS6</accession>
<dbReference type="EMBL" id="CVRI01000063">
    <property type="protein sequence ID" value="CRL04372.1"/>
    <property type="molecule type" value="Genomic_DNA"/>
</dbReference>
<organism evidence="1 2">
    <name type="scientific">Clunio marinus</name>
    <dbReference type="NCBI Taxonomy" id="568069"/>
    <lineage>
        <taxon>Eukaryota</taxon>
        <taxon>Metazoa</taxon>
        <taxon>Ecdysozoa</taxon>
        <taxon>Arthropoda</taxon>
        <taxon>Hexapoda</taxon>
        <taxon>Insecta</taxon>
        <taxon>Pterygota</taxon>
        <taxon>Neoptera</taxon>
        <taxon>Endopterygota</taxon>
        <taxon>Diptera</taxon>
        <taxon>Nematocera</taxon>
        <taxon>Chironomoidea</taxon>
        <taxon>Chironomidae</taxon>
        <taxon>Clunio</taxon>
    </lineage>
</organism>
<gene>
    <name evidence="1" type="ORF">CLUMA_CG017464</name>
</gene>